<gene>
    <name evidence="10" type="ORF">AMJ40_06730</name>
</gene>
<dbReference type="EC" id="2.5.1.47" evidence="3"/>
<comment type="similarity">
    <text evidence="2">Belongs to the cysteine synthase/cystathionine beta-synthase family.</text>
</comment>
<comment type="cofactor">
    <cofactor evidence="1">
        <name>pyridoxal 5'-phosphate</name>
        <dbReference type="ChEBI" id="CHEBI:597326"/>
    </cofactor>
</comment>
<dbReference type="SUPFAM" id="SSF53686">
    <property type="entry name" value="Tryptophan synthase beta subunit-like PLP-dependent enzymes"/>
    <property type="match status" value="1"/>
</dbReference>
<evidence type="ECO:0000259" key="9">
    <source>
        <dbReference type="Pfam" id="PF00291"/>
    </source>
</evidence>
<keyword evidence="7" id="KW-0198">Cysteine biosynthesis</keyword>
<dbReference type="InterPro" id="IPR050214">
    <property type="entry name" value="Cys_Synth/Cystath_Beta-Synth"/>
</dbReference>
<evidence type="ECO:0000313" key="10">
    <source>
        <dbReference type="EMBL" id="KPJ48860.1"/>
    </source>
</evidence>
<evidence type="ECO:0000256" key="5">
    <source>
        <dbReference type="ARBA" id="ARBA00022679"/>
    </source>
</evidence>
<evidence type="ECO:0000256" key="2">
    <source>
        <dbReference type="ARBA" id="ARBA00007103"/>
    </source>
</evidence>
<evidence type="ECO:0000256" key="8">
    <source>
        <dbReference type="ARBA" id="ARBA00047931"/>
    </source>
</evidence>
<dbReference type="GO" id="GO:0004124">
    <property type="term" value="F:cysteine synthase activity"/>
    <property type="evidence" value="ECO:0007669"/>
    <property type="project" value="UniProtKB-EC"/>
</dbReference>
<dbReference type="AlphaFoldDB" id="A0A0S7WGW3"/>
<dbReference type="Pfam" id="PF00291">
    <property type="entry name" value="PALP"/>
    <property type="match status" value="1"/>
</dbReference>
<sequence>MDIASNVLESIGNTPIVELRKTAPPSSARILVKLEWANPTGSMKDRMAKAVIERAEADGRLRPGGTVVEYTGGSTGTSLALVCAAKGYRIRLVTSDAFSQEKRDHMRALGAELIMVPSEGGRTTKKLIEAMIETARQISEEPGCFWTDQLNNPDAMTGYYPLGQEIWVQTDGEVDVFVQVVGTAHSLHGATAVLRRYKPELRAVAVEPAESPVLSGGKPGAHGIEGIGIGFLPPLWNPNLTDEILQVSTEEAKAMARRLAREEGLFGGTSSGANVVAALRVAERLGPDATVVTVMIDSGLKYLSTDLYESNSTELNLQNPFLED</sequence>
<dbReference type="Gene3D" id="3.40.50.1100">
    <property type="match status" value="2"/>
</dbReference>
<dbReference type="FunFam" id="3.40.50.1100:FF:000006">
    <property type="entry name" value="Cysteine synthase"/>
    <property type="match status" value="1"/>
</dbReference>
<proteinExistence type="inferred from homology"/>
<dbReference type="InterPro" id="IPR036052">
    <property type="entry name" value="TrpB-like_PALP_sf"/>
</dbReference>
<comment type="catalytic activity">
    <reaction evidence="8">
        <text>O-acetyl-L-serine + hydrogen sulfide = L-cysteine + acetate</text>
        <dbReference type="Rhea" id="RHEA:14829"/>
        <dbReference type="ChEBI" id="CHEBI:29919"/>
        <dbReference type="ChEBI" id="CHEBI:30089"/>
        <dbReference type="ChEBI" id="CHEBI:35235"/>
        <dbReference type="ChEBI" id="CHEBI:58340"/>
        <dbReference type="EC" id="2.5.1.47"/>
    </reaction>
</comment>
<dbReference type="CDD" id="cd01561">
    <property type="entry name" value="CBS_like"/>
    <property type="match status" value="1"/>
</dbReference>
<evidence type="ECO:0000256" key="3">
    <source>
        <dbReference type="ARBA" id="ARBA00012681"/>
    </source>
</evidence>
<dbReference type="PANTHER" id="PTHR10314">
    <property type="entry name" value="CYSTATHIONINE BETA-SYNTHASE"/>
    <property type="match status" value="1"/>
</dbReference>
<protein>
    <recommendedName>
        <fullName evidence="3">cysteine synthase</fullName>
        <ecNumber evidence="3">2.5.1.47</ecNumber>
    </recommendedName>
</protein>
<evidence type="ECO:0000313" key="11">
    <source>
        <dbReference type="Proteomes" id="UP000051124"/>
    </source>
</evidence>
<name>A0A0S7WGW3_UNCT6</name>
<organism evidence="10 11">
    <name type="scientific">candidate division TA06 bacterium DG_26</name>
    <dbReference type="NCBI Taxonomy" id="1703771"/>
    <lineage>
        <taxon>Bacteria</taxon>
        <taxon>Bacteria division TA06</taxon>
    </lineage>
</organism>
<comment type="caution">
    <text evidence="10">The sequence shown here is derived from an EMBL/GenBank/DDBJ whole genome shotgun (WGS) entry which is preliminary data.</text>
</comment>
<dbReference type="PATRIC" id="fig|1703771.3.peg.769"/>
<dbReference type="GO" id="GO:0006535">
    <property type="term" value="P:cysteine biosynthetic process from serine"/>
    <property type="evidence" value="ECO:0007669"/>
    <property type="project" value="InterPro"/>
</dbReference>
<dbReference type="Proteomes" id="UP000051124">
    <property type="component" value="Unassembled WGS sequence"/>
</dbReference>
<evidence type="ECO:0000256" key="7">
    <source>
        <dbReference type="ARBA" id="ARBA00023192"/>
    </source>
</evidence>
<dbReference type="InterPro" id="IPR001216">
    <property type="entry name" value="P-phosphate_BS"/>
</dbReference>
<accession>A0A0S7WGW3</accession>
<evidence type="ECO:0000256" key="4">
    <source>
        <dbReference type="ARBA" id="ARBA00022605"/>
    </source>
</evidence>
<keyword evidence="6" id="KW-0663">Pyridoxal phosphate</keyword>
<dbReference type="EMBL" id="LIZT01000090">
    <property type="protein sequence ID" value="KPJ48860.1"/>
    <property type="molecule type" value="Genomic_DNA"/>
</dbReference>
<evidence type="ECO:0000256" key="1">
    <source>
        <dbReference type="ARBA" id="ARBA00001933"/>
    </source>
</evidence>
<evidence type="ECO:0000256" key="6">
    <source>
        <dbReference type="ARBA" id="ARBA00022898"/>
    </source>
</evidence>
<dbReference type="InterPro" id="IPR001926">
    <property type="entry name" value="TrpB-like_PALP"/>
</dbReference>
<feature type="domain" description="Tryptophan synthase beta chain-like PALP" evidence="9">
    <location>
        <begin position="9"/>
        <end position="295"/>
    </location>
</feature>
<keyword evidence="4" id="KW-0028">Amino-acid biosynthesis</keyword>
<reference evidence="10 11" key="1">
    <citation type="journal article" date="2015" name="Microbiome">
        <title>Genomic resolution of linkages in carbon, nitrogen, and sulfur cycling among widespread estuary sediment bacteria.</title>
        <authorList>
            <person name="Baker B.J."/>
            <person name="Lazar C.S."/>
            <person name="Teske A.P."/>
            <person name="Dick G.J."/>
        </authorList>
    </citation>
    <scope>NUCLEOTIDE SEQUENCE [LARGE SCALE GENOMIC DNA]</scope>
    <source>
        <strain evidence="10">DG_26</strain>
    </source>
</reference>
<dbReference type="PROSITE" id="PS00901">
    <property type="entry name" value="CYS_SYNTHASE"/>
    <property type="match status" value="1"/>
</dbReference>
<keyword evidence="5" id="KW-0808">Transferase</keyword>